<keyword evidence="3 4" id="KW-0408">Iron</keyword>
<dbReference type="PROSITE" id="PS51007">
    <property type="entry name" value="CYTC"/>
    <property type="match status" value="1"/>
</dbReference>
<dbReference type="Proteomes" id="UP000198816">
    <property type="component" value="Unassembled WGS sequence"/>
</dbReference>
<organism evidence="7 8">
    <name type="scientific">Thiocapsa roseopersicina</name>
    <dbReference type="NCBI Taxonomy" id="1058"/>
    <lineage>
        <taxon>Bacteria</taxon>
        <taxon>Pseudomonadati</taxon>
        <taxon>Pseudomonadota</taxon>
        <taxon>Gammaproteobacteria</taxon>
        <taxon>Chromatiales</taxon>
        <taxon>Chromatiaceae</taxon>
        <taxon>Thiocapsa</taxon>
    </lineage>
</organism>
<evidence type="ECO:0000256" key="4">
    <source>
        <dbReference type="PROSITE-ProRule" id="PRU00433"/>
    </source>
</evidence>
<dbReference type="AlphaFoldDB" id="A0A1H2TVQ1"/>
<dbReference type="STRING" id="1058.SAMN05421783_104194"/>
<evidence type="ECO:0000313" key="7">
    <source>
        <dbReference type="EMBL" id="SDW47983.1"/>
    </source>
</evidence>
<feature type="chain" id="PRO_5011461860" evidence="5">
    <location>
        <begin position="30"/>
        <end position="171"/>
    </location>
</feature>
<dbReference type="Gene3D" id="1.10.760.10">
    <property type="entry name" value="Cytochrome c-like domain"/>
    <property type="match status" value="1"/>
</dbReference>
<feature type="signal peptide" evidence="5">
    <location>
        <begin position="1"/>
        <end position="29"/>
    </location>
</feature>
<dbReference type="GO" id="GO:0020037">
    <property type="term" value="F:heme binding"/>
    <property type="evidence" value="ECO:0007669"/>
    <property type="project" value="InterPro"/>
</dbReference>
<dbReference type="RefSeq" id="WP_139191869.1">
    <property type="nucleotide sequence ID" value="NZ_FNNZ01000004.1"/>
</dbReference>
<accession>A0A1H2TVQ1</accession>
<keyword evidence="1 4" id="KW-0349">Heme</keyword>
<keyword evidence="5" id="KW-0732">Signal</keyword>
<evidence type="ECO:0000256" key="3">
    <source>
        <dbReference type="ARBA" id="ARBA00023004"/>
    </source>
</evidence>
<name>A0A1H2TVQ1_THIRO</name>
<dbReference type="InterPro" id="IPR009056">
    <property type="entry name" value="Cyt_c-like_dom"/>
</dbReference>
<feature type="domain" description="Cytochrome c" evidence="6">
    <location>
        <begin position="47"/>
        <end position="159"/>
    </location>
</feature>
<evidence type="ECO:0000313" key="8">
    <source>
        <dbReference type="Proteomes" id="UP000198816"/>
    </source>
</evidence>
<evidence type="ECO:0000256" key="2">
    <source>
        <dbReference type="ARBA" id="ARBA00022723"/>
    </source>
</evidence>
<reference evidence="8" key="1">
    <citation type="submission" date="2016-10" db="EMBL/GenBank/DDBJ databases">
        <authorList>
            <person name="Varghese N."/>
            <person name="Submissions S."/>
        </authorList>
    </citation>
    <scope>NUCLEOTIDE SEQUENCE [LARGE SCALE GENOMIC DNA]</scope>
    <source>
        <strain evidence="8">DSM 217</strain>
    </source>
</reference>
<dbReference type="OrthoDB" id="9805202at2"/>
<protein>
    <submittedName>
        <fullName evidence="7">Thiosulfate dehydrogenase</fullName>
    </submittedName>
</protein>
<gene>
    <name evidence="7" type="ORF">SAMN05421783_104194</name>
</gene>
<dbReference type="EMBL" id="FNNZ01000004">
    <property type="protein sequence ID" value="SDW47983.1"/>
    <property type="molecule type" value="Genomic_DNA"/>
</dbReference>
<dbReference type="GO" id="GO:0009055">
    <property type="term" value="F:electron transfer activity"/>
    <property type="evidence" value="ECO:0007669"/>
    <property type="project" value="InterPro"/>
</dbReference>
<evidence type="ECO:0000259" key="6">
    <source>
        <dbReference type="PROSITE" id="PS51007"/>
    </source>
</evidence>
<evidence type="ECO:0000256" key="1">
    <source>
        <dbReference type="ARBA" id="ARBA00022617"/>
    </source>
</evidence>
<dbReference type="Pfam" id="PF21342">
    <property type="entry name" value="SoxA-TsdA_cyt-c"/>
    <property type="match status" value="1"/>
</dbReference>
<keyword evidence="8" id="KW-1185">Reference proteome</keyword>
<sequence length="171" mass="18500">MMTNQMLKIERILAVSAAAAVFAAGTSWARAPFTDEELAEQKAALVESIALGYDLWHGSRADMTTNGLACGNCHPDTAASNPQTFPKYMTMYGKVIPFREMVNWCIENPQAGARLDVNGDDMTAMEAYAFYLHRGKEITPGLASEQTTPIVVEYGAGYARTPTGVGVDTKP</sequence>
<dbReference type="InterPro" id="IPR036909">
    <property type="entry name" value="Cyt_c-like_dom_sf"/>
</dbReference>
<dbReference type="GO" id="GO:0046872">
    <property type="term" value="F:metal ion binding"/>
    <property type="evidence" value="ECO:0007669"/>
    <property type="project" value="UniProtKB-KW"/>
</dbReference>
<proteinExistence type="predicted"/>
<dbReference type="SUPFAM" id="SSF46626">
    <property type="entry name" value="Cytochrome c"/>
    <property type="match status" value="1"/>
</dbReference>
<evidence type="ECO:0000256" key="5">
    <source>
        <dbReference type="SAM" id="SignalP"/>
    </source>
</evidence>
<keyword evidence="2 4" id="KW-0479">Metal-binding</keyword>